<proteinExistence type="predicted"/>
<evidence type="ECO:0000313" key="2">
    <source>
        <dbReference type="Proteomes" id="UP000451471"/>
    </source>
</evidence>
<dbReference type="RefSeq" id="WP_158206363.1">
    <property type="nucleotide sequence ID" value="NZ_WSZK01000039.1"/>
</dbReference>
<dbReference type="Proteomes" id="UP000451471">
    <property type="component" value="Unassembled WGS sequence"/>
</dbReference>
<dbReference type="AlphaFoldDB" id="A0A6B0GPG2"/>
<accession>A0A6B0GPG2</accession>
<comment type="caution">
    <text evidence="1">The sequence shown here is derived from an EMBL/GenBank/DDBJ whole genome shotgun (WGS) entry which is preliminary data.</text>
</comment>
<keyword evidence="2" id="KW-1185">Reference proteome</keyword>
<dbReference type="PROSITE" id="PS51257">
    <property type="entry name" value="PROKAR_LIPOPROTEIN"/>
    <property type="match status" value="1"/>
</dbReference>
<gene>
    <name evidence="1" type="ORF">GQS65_19860</name>
</gene>
<evidence type="ECO:0000313" key="1">
    <source>
        <dbReference type="EMBL" id="MWG36712.1"/>
    </source>
</evidence>
<organism evidence="1 2">
    <name type="scientific">Halomarina oriensis</name>
    <dbReference type="NCBI Taxonomy" id="671145"/>
    <lineage>
        <taxon>Archaea</taxon>
        <taxon>Methanobacteriati</taxon>
        <taxon>Methanobacteriota</taxon>
        <taxon>Stenosarchaea group</taxon>
        <taxon>Halobacteria</taxon>
        <taxon>Halobacteriales</taxon>
        <taxon>Natronomonadaceae</taxon>
        <taxon>Halomarina</taxon>
    </lineage>
</organism>
<protein>
    <recommendedName>
        <fullName evidence="3">Lipoprotein</fullName>
    </recommendedName>
</protein>
<name>A0A6B0GPG2_9EURY</name>
<dbReference type="EMBL" id="WSZK01000039">
    <property type="protein sequence ID" value="MWG36712.1"/>
    <property type="molecule type" value="Genomic_DNA"/>
</dbReference>
<reference evidence="1 2" key="1">
    <citation type="submission" date="2019-12" db="EMBL/GenBank/DDBJ databases">
        <title>Halocatena pleomorpha gen. nov. sp. nov., an extremely halophilic archaeon of family Halobacteriaceae isolated from saltpan soil.</title>
        <authorList>
            <person name="Pal Y."/>
            <person name="Verma A."/>
            <person name="Krishnamurthi S."/>
            <person name="Kumar P."/>
        </authorList>
    </citation>
    <scope>NUCLEOTIDE SEQUENCE [LARGE SCALE GENOMIC DNA]</scope>
    <source>
        <strain evidence="1 2">JCM 16495</strain>
    </source>
</reference>
<dbReference type="OrthoDB" id="350553at2157"/>
<evidence type="ECO:0008006" key="3">
    <source>
        <dbReference type="Google" id="ProtNLM"/>
    </source>
</evidence>
<sequence length="142" mass="15591">MRRRQVLAALGTTTLASIAGCATIEAELGVRQETLGPVTIENTETEPFDVRLEVLRDGEQVHTSMHELSAVSASEYSPVVVNDWEDNPDARRWIVRAKNDGHDWVYATLDAARPENCHTVNVQVVDIGPNPIVVLPMMCPSG</sequence>